<dbReference type="SMART" id="SM00267">
    <property type="entry name" value="GGDEF"/>
    <property type="match status" value="1"/>
</dbReference>
<dbReference type="InterPro" id="IPR050469">
    <property type="entry name" value="Diguanylate_Cyclase"/>
</dbReference>
<dbReference type="Pfam" id="PF00990">
    <property type="entry name" value="GGDEF"/>
    <property type="match status" value="1"/>
</dbReference>
<proteinExistence type="predicted"/>
<comment type="caution">
    <text evidence="2">The sequence shown here is derived from an EMBL/GenBank/DDBJ whole genome shotgun (WGS) entry which is preliminary data.</text>
</comment>
<evidence type="ECO:0000259" key="1">
    <source>
        <dbReference type="PROSITE" id="PS50887"/>
    </source>
</evidence>
<dbReference type="Gene3D" id="3.30.450.40">
    <property type="match status" value="2"/>
</dbReference>
<dbReference type="SUPFAM" id="SSF55073">
    <property type="entry name" value="Nucleotide cyclase"/>
    <property type="match status" value="1"/>
</dbReference>
<dbReference type="AlphaFoldDB" id="A0A942Z2Q1"/>
<feature type="domain" description="GGDEF" evidence="1">
    <location>
        <begin position="343"/>
        <end position="471"/>
    </location>
</feature>
<dbReference type="PANTHER" id="PTHR45138">
    <property type="entry name" value="REGULATORY COMPONENTS OF SENSORY TRANSDUCTION SYSTEM"/>
    <property type="match status" value="1"/>
</dbReference>
<dbReference type="RefSeq" id="WP_213097685.1">
    <property type="nucleotide sequence ID" value="NZ_JAGYPH010000001.1"/>
</dbReference>
<dbReference type="EMBL" id="JAGYPN010000001">
    <property type="protein sequence ID" value="MBS4222763.1"/>
    <property type="molecule type" value="Genomic_DNA"/>
</dbReference>
<organism evidence="2 3">
    <name type="scientific">Lederbergia citrea</name>
    <dbReference type="NCBI Taxonomy" id="2833581"/>
    <lineage>
        <taxon>Bacteria</taxon>
        <taxon>Bacillati</taxon>
        <taxon>Bacillota</taxon>
        <taxon>Bacilli</taxon>
        <taxon>Bacillales</taxon>
        <taxon>Bacillaceae</taxon>
        <taxon>Lederbergia</taxon>
    </lineage>
</organism>
<dbReference type="Gene3D" id="3.30.70.270">
    <property type="match status" value="1"/>
</dbReference>
<dbReference type="PANTHER" id="PTHR45138:SF9">
    <property type="entry name" value="DIGUANYLATE CYCLASE DGCM-RELATED"/>
    <property type="match status" value="1"/>
</dbReference>
<sequence>MKINRANPMLKFKSVEEMKYRELYRVTEKFHSTMDINSVLAEIIQTLKKVFPKYDYYLLLSNDHDASPELPIKGLEYNSENDSAITAYVNGAVELVHSEYPMMYAPLKGKQGVYGVLQVQSHLPTPLKNSQIEFIRLLANTAGSALENAKLYQQSQKLIEDLRLIDETSQKLNSTSSLCETIEYLHKQITKLFRPSEIGFIFLGENDLEILEASSSYFHKQDGLNLINTTIKKLKDNQESLFIGEIKHMPECAKHAYGSLMAIPMIHGESIKGIAIVLGDKPYSFTFEMFKLFQSLIQRSTLAVTNSMLREKLEKMVITDQLTQLYARNYLNTAIKTSMKRDREGTFILIDLDDFKTINDTYGHQVGDEVLIQVADLVRSSLRETDIGARWGGEELAIYLPGVPLDNGVHIAERLLNHVSLNTEPAVTISCGISNWFYGKEDEVKQLFYRADTALYKAKHAGKNQIAVKPLDSAKI</sequence>
<dbReference type="InterPro" id="IPR043128">
    <property type="entry name" value="Rev_trsase/Diguanyl_cyclase"/>
</dbReference>
<dbReference type="GO" id="GO:0005886">
    <property type="term" value="C:plasma membrane"/>
    <property type="evidence" value="ECO:0007669"/>
    <property type="project" value="TreeGrafter"/>
</dbReference>
<dbReference type="CDD" id="cd01949">
    <property type="entry name" value="GGDEF"/>
    <property type="match status" value="1"/>
</dbReference>
<keyword evidence="3" id="KW-1185">Reference proteome</keyword>
<evidence type="ECO:0000313" key="2">
    <source>
        <dbReference type="EMBL" id="MBS4222763.1"/>
    </source>
</evidence>
<protein>
    <submittedName>
        <fullName evidence="2">Sensor domain-containing diguanylate cyclase</fullName>
    </submittedName>
</protein>
<dbReference type="GO" id="GO:1902201">
    <property type="term" value="P:negative regulation of bacterial-type flagellum-dependent cell motility"/>
    <property type="evidence" value="ECO:0007669"/>
    <property type="project" value="TreeGrafter"/>
</dbReference>
<dbReference type="InterPro" id="IPR029787">
    <property type="entry name" value="Nucleotide_cyclase"/>
</dbReference>
<dbReference type="InterPro" id="IPR029016">
    <property type="entry name" value="GAF-like_dom_sf"/>
</dbReference>
<dbReference type="PROSITE" id="PS50887">
    <property type="entry name" value="GGDEF"/>
    <property type="match status" value="1"/>
</dbReference>
<dbReference type="Proteomes" id="UP000676456">
    <property type="component" value="Unassembled WGS sequence"/>
</dbReference>
<dbReference type="FunFam" id="3.30.70.270:FF:000001">
    <property type="entry name" value="Diguanylate cyclase domain protein"/>
    <property type="match status" value="1"/>
</dbReference>
<dbReference type="NCBIfam" id="TIGR00254">
    <property type="entry name" value="GGDEF"/>
    <property type="match status" value="1"/>
</dbReference>
<accession>A0A942Z2Q1</accession>
<reference evidence="2 3" key="1">
    <citation type="submission" date="2021-05" db="EMBL/GenBank/DDBJ databases">
        <title>Novel Bacillus species.</title>
        <authorList>
            <person name="Liu G."/>
        </authorList>
    </citation>
    <scope>NUCLEOTIDE SEQUENCE [LARGE SCALE GENOMIC DNA]</scope>
    <source>
        <strain evidence="2 3">FJAT-49682</strain>
    </source>
</reference>
<dbReference type="SUPFAM" id="SSF55781">
    <property type="entry name" value="GAF domain-like"/>
    <property type="match status" value="2"/>
</dbReference>
<name>A0A942Z2Q1_9BACI</name>
<dbReference type="InterPro" id="IPR000160">
    <property type="entry name" value="GGDEF_dom"/>
</dbReference>
<dbReference type="GO" id="GO:0052621">
    <property type="term" value="F:diguanylate cyclase activity"/>
    <property type="evidence" value="ECO:0007669"/>
    <property type="project" value="TreeGrafter"/>
</dbReference>
<gene>
    <name evidence="2" type="ORF">KHA91_08310</name>
</gene>
<dbReference type="GO" id="GO:0043709">
    <property type="term" value="P:cell adhesion involved in single-species biofilm formation"/>
    <property type="evidence" value="ECO:0007669"/>
    <property type="project" value="TreeGrafter"/>
</dbReference>
<evidence type="ECO:0000313" key="3">
    <source>
        <dbReference type="Proteomes" id="UP000676456"/>
    </source>
</evidence>